<dbReference type="InterPro" id="IPR019826">
    <property type="entry name" value="Carboxylesterase_B_AS"/>
</dbReference>
<dbReference type="OrthoDB" id="408631at2759"/>
<dbReference type="InterPro" id="IPR050309">
    <property type="entry name" value="Type-B_Carboxylest/Lipase"/>
</dbReference>
<dbReference type="Pfam" id="PF00135">
    <property type="entry name" value="COesterase"/>
    <property type="match status" value="2"/>
</dbReference>
<evidence type="ECO:0000256" key="1">
    <source>
        <dbReference type="ARBA" id="ARBA00005964"/>
    </source>
</evidence>
<evidence type="ECO:0000256" key="3">
    <source>
        <dbReference type="RuleBase" id="RU361235"/>
    </source>
</evidence>
<accession>A0A550C8F6</accession>
<protein>
    <recommendedName>
        <fullName evidence="3">Carboxylic ester hydrolase</fullName>
        <ecNumber evidence="3">3.1.1.-</ecNumber>
    </recommendedName>
</protein>
<evidence type="ECO:0000313" key="6">
    <source>
        <dbReference type="Proteomes" id="UP000320762"/>
    </source>
</evidence>
<dbReference type="EC" id="3.1.1.-" evidence="3"/>
<dbReference type="EMBL" id="VDMD01000018">
    <property type="protein sequence ID" value="TRM61084.1"/>
    <property type="molecule type" value="Genomic_DNA"/>
</dbReference>
<dbReference type="InterPro" id="IPR002018">
    <property type="entry name" value="CarbesteraseB"/>
</dbReference>
<dbReference type="Gene3D" id="3.40.50.1820">
    <property type="entry name" value="alpha/beta hydrolase"/>
    <property type="match status" value="2"/>
</dbReference>
<feature type="domain" description="Carboxylesterase type B" evidence="4">
    <location>
        <begin position="80"/>
        <end position="210"/>
    </location>
</feature>
<dbReference type="InterPro" id="IPR029058">
    <property type="entry name" value="AB_hydrolase_fold"/>
</dbReference>
<dbReference type="GO" id="GO:0016787">
    <property type="term" value="F:hydrolase activity"/>
    <property type="evidence" value="ECO:0007669"/>
    <property type="project" value="UniProtKB-KW"/>
</dbReference>
<keyword evidence="2 3" id="KW-0378">Hydrolase</keyword>
<organism evidence="5 6">
    <name type="scientific">Schizophyllum amplum</name>
    <dbReference type="NCBI Taxonomy" id="97359"/>
    <lineage>
        <taxon>Eukaryota</taxon>
        <taxon>Fungi</taxon>
        <taxon>Dikarya</taxon>
        <taxon>Basidiomycota</taxon>
        <taxon>Agaricomycotina</taxon>
        <taxon>Agaricomycetes</taxon>
        <taxon>Agaricomycetidae</taxon>
        <taxon>Agaricales</taxon>
        <taxon>Schizophyllaceae</taxon>
        <taxon>Schizophyllum</taxon>
    </lineage>
</organism>
<feature type="domain" description="Carboxylesterase type B" evidence="4">
    <location>
        <begin position="25"/>
        <end position="79"/>
    </location>
</feature>
<evidence type="ECO:0000256" key="2">
    <source>
        <dbReference type="ARBA" id="ARBA00022801"/>
    </source>
</evidence>
<reference evidence="5 6" key="1">
    <citation type="journal article" date="2019" name="New Phytol.">
        <title>Comparative genomics reveals unique wood-decay strategies and fruiting body development in the Schizophyllaceae.</title>
        <authorList>
            <person name="Almasi E."/>
            <person name="Sahu N."/>
            <person name="Krizsan K."/>
            <person name="Balint B."/>
            <person name="Kovacs G.M."/>
            <person name="Kiss B."/>
            <person name="Cseklye J."/>
            <person name="Drula E."/>
            <person name="Henrissat B."/>
            <person name="Nagy I."/>
            <person name="Chovatia M."/>
            <person name="Adam C."/>
            <person name="LaButti K."/>
            <person name="Lipzen A."/>
            <person name="Riley R."/>
            <person name="Grigoriev I.V."/>
            <person name="Nagy L.G."/>
        </authorList>
    </citation>
    <scope>NUCLEOTIDE SEQUENCE [LARGE SCALE GENOMIC DNA]</scope>
    <source>
        <strain evidence="5 6">NL-1724</strain>
    </source>
</reference>
<gene>
    <name evidence="5" type="ORF">BD626DRAFT_538360</name>
</gene>
<feature type="chain" id="PRO_5022271388" description="Carboxylic ester hydrolase" evidence="3">
    <location>
        <begin position="20"/>
        <end position="491"/>
    </location>
</feature>
<keyword evidence="3" id="KW-0732">Signal</keyword>
<dbReference type="SUPFAM" id="SSF53474">
    <property type="entry name" value="alpha/beta-Hydrolases"/>
    <property type="match status" value="1"/>
</dbReference>
<evidence type="ECO:0000259" key="4">
    <source>
        <dbReference type="Pfam" id="PF00135"/>
    </source>
</evidence>
<dbReference type="Proteomes" id="UP000320762">
    <property type="component" value="Unassembled WGS sequence"/>
</dbReference>
<name>A0A550C8F6_9AGAR</name>
<dbReference type="PROSITE" id="PS00122">
    <property type="entry name" value="CARBOXYLESTERASE_B_1"/>
    <property type="match status" value="1"/>
</dbReference>
<comment type="caution">
    <text evidence="5">The sequence shown here is derived from an EMBL/GenBank/DDBJ whole genome shotgun (WGS) entry which is preliminary data.</text>
</comment>
<keyword evidence="6" id="KW-1185">Reference proteome</keyword>
<dbReference type="PANTHER" id="PTHR11559">
    <property type="entry name" value="CARBOXYLESTERASE"/>
    <property type="match status" value="1"/>
</dbReference>
<feature type="signal peptide" evidence="3">
    <location>
        <begin position="1"/>
        <end position="19"/>
    </location>
</feature>
<comment type="similarity">
    <text evidence="1 3">Belongs to the type-B carboxylesterase/lipase family.</text>
</comment>
<sequence>MRLPRSLSLFVSAAALVSAQISGNVAKLDYGTFTGLVSDDSSITYFRGIRYAEPPTGDLRFRAPISPPQTDLGSVNATEVNVPYNTTAEDALPVLVWIHGGGFQGGSPSSDPPDYLIHSSAKPLIFVSLQYRLGLFGFLAGQAVNEDGDFNAGLLDQRAAMRWVKEYIGEFGGNSSDITIFGESAGGASIYYQLIANNGDNEDLYVRAIADMHERVQETVLAEVAAEVCGHNCGGQPAVLARYPATSYIFGPCLDGTFVASRIVDAFRTATWRRCRFSSGLGWSSQLAAPWANTSMANATEATVYGFLKGQYPGLTRASFARALVRYPLAAYEGASEESSALVLQGQAMYGEARYICPAVMAGVYGREVWQYRYDNPASGSGHGSELAAIYRAEPDIPLWAIMRDFWTSFATEGRPQAKGAPGVDASVARVMFWHTFSASFSADSLSSQSNRYSRNTRMLLNPGMVVQENISGDLQRRCAFWRSLKDEMEA</sequence>
<evidence type="ECO:0000313" key="5">
    <source>
        <dbReference type="EMBL" id="TRM61084.1"/>
    </source>
</evidence>
<dbReference type="STRING" id="97359.A0A550C8F6"/>
<dbReference type="AlphaFoldDB" id="A0A550C8F6"/>
<proteinExistence type="inferred from homology"/>